<reference evidence="2 3" key="1">
    <citation type="submission" date="2018-02" db="EMBL/GenBank/DDBJ databases">
        <title>Comparative genomes isolates from brazilian mangrove.</title>
        <authorList>
            <person name="Araujo J.E."/>
            <person name="Taketani R.G."/>
            <person name="Silva M.C.P."/>
            <person name="Loureco M.V."/>
            <person name="Andreote F.D."/>
        </authorList>
    </citation>
    <scope>NUCLEOTIDE SEQUENCE [LARGE SCALE GENOMIC DNA]</scope>
    <source>
        <strain evidence="2 3">Nap-Phe MGV</strain>
    </source>
</reference>
<gene>
    <name evidence="2" type="ORF">C5Y93_26980</name>
</gene>
<feature type="transmembrane region" description="Helical" evidence="1">
    <location>
        <begin position="16"/>
        <end position="38"/>
    </location>
</feature>
<proteinExistence type="predicted"/>
<evidence type="ECO:0000313" key="2">
    <source>
        <dbReference type="EMBL" id="PQO42006.1"/>
    </source>
</evidence>
<dbReference type="AlphaFoldDB" id="A0A2S8GC19"/>
<keyword evidence="1" id="KW-0812">Transmembrane</keyword>
<evidence type="ECO:0000313" key="3">
    <source>
        <dbReference type="Proteomes" id="UP000237819"/>
    </source>
</evidence>
<dbReference type="Proteomes" id="UP000237819">
    <property type="component" value="Unassembled WGS sequence"/>
</dbReference>
<dbReference type="OrthoDB" id="273911at2"/>
<keyword evidence="1" id="KW-1133">Transmembrane helix</keyword>
<evidence type="ECO:0000256" key="1">
    <source>
        <dbReference type="SAM" id="Phobius"/>
    </source>
</evidence>
<keyword evidence="1" id="KW-0472">Membrane</keyword>
<dbReference type="RefSeq" id="WP_105338583.1">
    <property type="nucleotide sequence ID" value="NZ_PUHZ01000025.1"/>
</dbReference>
<dbReference type="EMBL" id="PUHZ01000025">
    <property type="protein sequence ID" value="PQO42006.1"/>
    <property type="molecule type" value="Genomic_DNA"/>
</dbReference>
<organism evidence="2 3">
    <name type="scientific">Blastopirellula marina</name>
    <dbReference type="NCBI Taxonomy" id="124"/>
    <lineage>
        <taxon>Bacteria</taxon>
        <taxon>Pseudomonadati</taxon>
        <taxon>Planctomycetota</taxon>
        <taxon>Planctomycetia</taxon>
        <taxon>Pirellulales</taxon>
        <taxon>Pirellulaceae</taxon>
        <taxon>Blastopirellula</taxon>
    </lineage>
</organism>
<sequence length="160" mass="17844">MNENAQDPNVLHLSKFGLTCFLATVVILPIGMLTFLWVSLPKASDRPLPVEIRLAKESGQMMLVVKNDSDSELSNIGITLNDWFNFYSADPLSGGKELRVSLSSFMRKNGLPFDPAIHQLMEIGVYAQLEDNSRGVWERKSEHLLEDLQEEAKLGAAPQT</sequence>
<protein>
    <submittedName>
        <fullName evidence="2">Uncharacterized protein</fullName>
    </submittedName>
</protein>
<name>A0A2S8GC19_9BACT</name>
<accession>A0A2S8GC19</accession>
<comment type="caution">
    <text evidence="2">The sequence shown here is derived from an EMBL/GenBank/DDBJ whole genome shotgun (WGS) entry which is preliminary data.</text>
</comment>